<evidence type="ECO:0000256" key="4">
    <source>
        <dbReference type="HAMAP-Rule" id="MF_01366"/>
    </source>
</evidence>
<evidence type="ECO:0000256" key="3">
    <source>
        <dbReference type="ARBA" id="ARBA00023274"/>
    </source>
</evidence>
<dbReference type="Pfam" id="PF00572">
    <property type="entry name" value="Ribosomal_L13"/>
    <property type="match status" value="1"/>
</dbReference>
<gene>
    <name evidence="4" type="primary">rplM</name>
    <name evidence="5" type="ORF">COT97_01560</name>
</gene>
<dbReference type="EMBL" id="PFAP01000007">
    <property type="protein sequence ID" value="PIR94375.1"/>
    <property type="molecule type" value="Genomic_DNA"/>
</dbReference>
<accession>A0A2H0V5N5</accession>
<dbReference type="GO" id="GO:1990904">
    <property type="term" value="C:ribonucleoprotein complex"/>
    <property type="evidence" value="ECO:0007669"/>
    <property type="project" value="UniProtKB-KW"/>
</dbReference>
<name>A0A2H0V5N5_9BACT</name>
<dbReference type="AlphaFoldDB" id="A0A2H0V5N5"/>
<protein>
    <recommendedName>
        <fullName evidence="4">Large ribosomal subunit protein uL13</fullName>
    </recommendedName>
</protein>
<evidence type="ECO:0000256" key="2">
    <source>
        <dbReference type="ARBA" id="ARBA00022980"/>
    </source>
</evidence>
<reference evidence="6" key="1">
    <citation type="submission" date="2017-09" db="EMBL/GenBank/DDBJ databases">
        <title>Depth-based differentiation of microbial function through sediment-hosted aquifers and enrichment of novel symbionts in the deep terrestrial subsurface.</title>
        <authorList>
            <person name="Probst A.J."/>
            <person name="Ladd B."/>
            <person name="Jarett J.K."/>
            <person name="Geller-Mcgrath D.E."/>
            <person name="Sieber C.M.K."/>
            <person name="Emerson J.B."/>
            <person name="Anantharaman K."/>
            <person name="Thomas B.C."/>
            <person name="Malmstrom R."/>
            <person name="Stieglmeier M."/>
            <person name="Klingl A."/>
            <person name="Woyke T."/>
            <person name="Ryan C.M."/>
            <person name="Banfield J.F."/>
        </authorList>
    </citation>
    <scope>NUCLEOTIDE SEQUENCE [LARGE SCALE GENOMIC DNA]</scope>
</reference>
<dbReference type="CDD" id="cd00392">
    <property type="entry name" value="Ribosomal_L13"/>
    <property type="match status" value="1"/>
</dbReference>
<dbReference type="GO" id="GO:0003729">
    <property type="term" value="F:mRNA binding"/>
    <property type="evidence" value="ECO:0007669"/>
    <property type="project" value="TreeGrafter"/>
</dbReference>
<comment type="caution">
    <text evidence="5">The sequence shown here is derived from an EMBL/GenBank/DDBJ whole genome shotgun (WGS) entry which is preliminary data.</text>
</comment>
<evidence type="ECO:0000256" key="1">
    <source>
        <dbReference type="ARBA" id="ARBA00006227"/>
    </source>
</evidence>
<keyword evidence="3 4" id="KW-0687">Ribonucleoprotein</keyword>
<dbReference type="PIRSF" id="PIRSF002181">
    <property type="entry name" value="Ribosomal_L13"/>
    <property type="match status" value="1"/>
</dbReference>
<dbReference type="GO" id="GO:0017148">
    <property type="term" value="P:negative regulation of translation"/>
    <property type="evidence" value="ECO:0007669"/>
    <property type="project" value="TreeGrafter"/>
</dbReference>
<dbReference type="Gene3D" id="3.90.1180.10">
    <property type="entry name" value="Ribosomal protein L13"/>
    <property type="match status" value="1"/>
</dbReference>
<dbReference type="PANTHER" id="PTHR11545:SF2">
    <property type="entry name" value="LARGE RIBOSOMAL SUBUNIT PROTEIN UL13M"/>
    <property type="match status" value="1"/>
</dbReference>
<comment type="function">
    <text evidence="4">This protein is one of the early assembly proteins of the 50S ribosomal subunit, although it is not seen to bind rRNA by itself. It is important during the early stages of 50S assembly.</text>
</comment>
<dbReference type="GO" id="GO:0005840">
    <property type="term" value="C:ribosome"/>
    <property type="evidence" value="ECO:0007669"/>
    <property type="project" value="UniProtKB-KW"/>
</dbReference>
<dbReference type="SUPFAM" id="SSF52161">
    <property type="entry name" value="Ribosomal protein L13"/>
    <property type="match status" value="1"/>
</dbReference>
<dbReference type="Proteomes" id="UP000229901">
    <property type="component" value="Unassembled WGS sequence"/>
</dbReference>
<dbReference type="InterPro" id="IPR036899">
    <property type="entry name" value="Ribosomal_uL13_sf"/>
</dbReference>
<dbReference type="HAMAP" id="MF_01366">
    <property type="entry name" value="Ribosomal_uL13"/>
    <property type="match status" value="1"/>
</dbReference>
<proteinExistence type="inferred from homology"/>
<comment type="subunit">
    <text evidence="4">Part of the 50S ribosomal subunit.</text>
</comment>
<sequence length="116" mass="13161">MARQTHTIDATDKVLGRLASKIATILRGKNKVSFQPHIDDGDFVNIKNVAKIKLTGKKLEQKVYYRHTGYPGGLREKKASDLMVSKPEEVLRTAVVKMLPKTRLRSGMIKRLKFLK</sequence>
<dbReference type="GO" id="GO:0006412">
    <property type="term" value="P:translation"/>
    <property type="evidence" value="ECO:0007669"/>
    <property type="project" value="UniProtKB-UniRule"/>
</dbReference>
<evidence type="ECO:0000313" key="6">
    <source>
        <dbReference type="Proteomes" id="UP000229901"/>
    </source>
</evidence>
<organism evidence="5 6">
    <name type="scientific">Candidatus Falkowbacteria bacterium CG10_big_fil_rev_8_21_14_0_10_39_11</name>
    <dbReference type="NCBI Taxonomy" id="1974565"/>
    <lineage>
        <taxon>Bacteria</taxon>
        <taxon>Candidatus Falkowiibacteriota</taxon>
    </lineage>
</organism>
<dbReference type="InterPro" id="IPR005822">
    <property type="entry name" value="Ribosomal_uL13"/>
</dbReference>
<dbReference type="PANTHER" id="PTHR11545">
    <property type="entry name" value="RIBOSOMAL PROTEIN L13"/>
    <property type="match status" value="1"/>
</dbReference>
<evidence type="ECO:0000313" key="5">
    <source>
        <dbReference type="EMBL" id="PIR94375.1"/>
    </source>
</evidence>
<comment type="similarity">
    <text evidence="1 4">Belongs to the universal ribosomal protein uL13 family.</text>
</comment>
<dbReference type="InterPro" id="IPR005823">
    <property type="entry name" value="Ribosomal_uL13_bac-type"/>
</dbReference>
<keyword evidence="2 4" id="KW-0689">Ribosomal protein</keyword>
<dbReference type="GO" id="GO:0003735">
    <property type="term" value="F:structural constituent of ribosome"/>
    <property type="evidence" value="ECO:0007669"/>
    <property type="project" value="InterPro"/>
</dbReference>
<dbReference type="NCBIfam" id="TIGR01066">
    <property type="entry name" value="rplM_bact"/>
    <property type="match status" value="1"/>
</dbReference>